<dbReference type="Proteomes" id="UP000659344">
    <property type="component" value="Unassembled WGS sequence"/>
</dbReference>
<dbReference type="Gene3D" id="3.90.700.10">
    <property type="entry name" value="Succinate dehydrogenase/fumarate reductase flavoprotein, catalytic domain"/>
    <property type="match status" value="1"/>
</dbReference>
<comment type="caution">
    <text evidence="1">The sequence shown here is derived from an EMBL/GenBank/DDBJ whole genome shotgun (WGS) entry which is preliminary data.</text>
</comment>
<dbReference type="EMBL" id="BMFT01000001">
    <property type="protein sequence ID" value="GGH14940.1"/>
    <property type="molecule type" value="Genomic_DNA"/>
</dbReference>
<sequence length="51" mass="5439">MDTAVGGPNMEPGDFTAVAEEGVKQGIITKGDTLEELAKNLDMESDRLTSR</sequence>
<name>A0ABQ1Y6W9_9BACL</name>
<reference evidence="2" key="1">
    <citation type="journal article" date="2019" name="Int. J. Syst. Evol. Microbiol.">
        <title>The Global Catalogue of Microorganisms (GCM) 10K type strain sequencing project: providing services to taxonomists for standard genome sequencing and annotation.</title>
        <authorList>
            <consortium name="The Broad Institute Genomics Platform"/>
            <consortium name="The Broad Institute Genome Sequencing Center for Infectious Disease"/>
            <person name="Wu L."/>
            <person name="Ma J."/>
        </authorList>
    </citation>
    <scope>NUCLEOTIDE SEQUENCE [LARGE SCALE GENOMIC DNA]</scope>
    <source>
        <strain evidence="2">CGMCC 1.12769</strain>
    </source>
</reference>
<keyword evidence="2" id="KW-1185">Reference proteome</keyword>
<protein>
    <submittedName>
        <fullName evidence="1">Uncharacterized protein</fullName>
    </submittedName>
</protein>
<dbReference type="InterPro" id="IPR027477">
    <property type="entry name" value="Succ_DH/fumarate_Rdtase_cat_sf"/>
</dbReference>
<gene>
    <name evidence="1" type="ORF">GCM10008013_08850</name>
</gene>
<evidence type="ECO:0000313" key="2">
    <source>
        <dbReference type="Proteomes" id="UP000659344"/>
    </source>
</evidence>
<organism evidence="1 2">
    <name type="scientific">Paenibacillus segetis</name>
    <dbReference type="NCBI Taxonomy" id="1325360"/>
    <lineage>
        <taxon>Bacteria</taxon>
        <taxon>Bacillati</taxon>
        <taxon>Bacillota</taxon>
        <taxon>Bacilli</taxon>
        <taxon>Bacillales</taxon>
        <taxon>Paenibacillaceae</taxon>
        <taxon>Paenibacillus</taxon>
    </lineage>
</organism>
<evidence type="ECO:0000313" key="1">
    <source>
        <dbReference type="EMBL" id="GGH14940.1"/>
    </source>
</evidence>
<accession>A0ABQ1Y6W9</accession>
<proteinExistence type="predicted"/>